<protein>
    <submittedName>
        <fullName evidence="1">Uncharacterized protein</fullName>
    </submittedName>
</protein>
<reference evidence="2" key="1">
    <citation type="submission" date="2019-11" db="EMBL/GenBank/DDBJ databases">
        <title>Complete genome sequence of Corynebacterium kalinowskii 1959, a novel Corynebacterium species isolated from soil of a small paddock in Vilsendorf, Germany.</title>
        <authorList>
            <person name="Schaffert L."/>
            <person name="Ruwe M."/>
            <person name="Milse J."/>
            <person name="Hanuschka K."/>
            <person name="Ortseifen V."/>
            <person name="Droste J."/>
            <person name="Brandt D."/>
            <person name="Schlueter L."/>
            <person name="Kutter Y."/>
            <person name="Vinke S."/>
            <person name="Viehoefer P."/>
            <person name="Jacob L."/>
            <person name="Luebke N.-C."/>
            <person name="Schulte-Berndt E."/>
            <person name="Hain C."/>
            <person name="Linder M."/>
            <person name="Schmidt P."/>
            <person name="Wollenschlaeger L."/>
            <person name="Luttermann T."/>
            <person name="Thieme E."/>
            <person name="Hassa J."/>
            <person name="Haak M."/>
            <person name="Wittchen M."/>
            <person name="Mentz A."/>
            <person name="Persicke M."/>
            <person name="Busche T."/>
            <person name="Ruckert C."/>
        </authorList>
    </citation>
    <scope>NUCLEOTIDE SEQUENCE [LARGE SCALE GENOMIC DNA]</scope>
    <source>
        <strain evidence="2">1959</strain>
    </source>
</reference>
<dbReference type="AlphaFoldDB" id="A0A6B8VRR7"/>
<sequence>MCSAAKCPKCGKTTWTGCGSHVDQVMASVAPANRCKCNPQTTAEARASKGGGFLSNLFGGR</sequence>
<evidence type="ECO:0000313" key="2">
    <source>
        <dbReference type="Proteomes" id="UP000427071"/>
    </source>
</evidence>
<evidence type="ECO:0000313" key="1">
    <source>
        <dbReference type="EMBL" id="QGU02561.1"/>
    </source>
</evidence>
<organism evidence="1 2">
    <name type="scientific">Corynebacterium kalinowskii</name>
    <dbReference type="NCBI Taxonomy" id="2675216"/>
    <lineage>
        <taxon>Bacteria</taxon>
        <taxon>Bacillati</taxon>
        <taxon>Actinomycetota</taxon>
        <taxon>Actinomycetes</taxon>
        <taxon>Mycobacteriales</taxon>
        <taxon>Corynebacteriaceae</taxon>
        <taxon>Corynebacterium</taxon>
    </lineage>
</organism>
<keyword evidence="2" id="KW-1185">Reference proteome</keyword>
<accession>A0A6B8VRR7</accession>
<dbReference type="KEGG" id="ckw:CKALI_08505"/>
<gene>
    <name evidence="1" type="ORF">CKALI_08505</name>
</gene>
<dbReference type="RefSeq" id="WP_156192899.1">
    <property type="nucleotide sequence ID" value="NZ_CP046452.1"/>
</dbReference>
<proteinExistence type="predicted"/>
<dbReference type="Proteomes" id="UP000427071">
    <property type="component" value="Chromosome"/>
</dbReference>
<dbReference type="EMBL" id="CP046452">
    <property type="protein sequence ID" value="QGU02561.1"/>
    <property type="molecule type" value="Genomic_DNA"/>
</dbReference>
<dbReference type="PANTHER" id="PTHR34724">
    <property type="entry name" value="OS12G0596101 PROTEIN"/>
    <property type="match status" value="1"/>
</dbReference>
<name>A0A6B8VRR7_9CORY</name>
<dbReference type="PANTHER" id="PTHR34724:SF2">
    <property type="entry name" value="OS12G0596101 PROTEIN"/>
    <property type="match status" value="1"/>
</dbReference>